<dbReference type="RefSeq" id="WP_107349832.1">
    <property type="nucleotide sequence ID" value="NZ_PYMH01000007.1"/>
</dbReference>
<feature type="binding site" evidence="4">
    <location>
        <position position="282"/>
    </location>
    <ligand>
        <name>N(2)-acetyl-L-ornithine</name>
        <dbReference type="ChEBI" id="CHEBI:57805"/>
    </ligand>
</feature>
<dbReference type="Proteomes" id="UP000241222">
    <property type="component" value="Unassembled WGS sequence"/>
</dbReference>
<keyword evidence="2 4" id="KW-0808">Transferase</keyword>
<dbReference type="UniPathway" id="UPA00068">
    <property type="reaction ID" value="UER00109"/>
</dbReference>
<organism evidence="5 6">
    <name type="scientific">Photobacterium lutimaris</name>
    <dbReference type="NCBI Taxonomy" id="388278"/>
    <lineage>
        <taxon>Bacteria</taxon>
        <taxon>Pseudomonadati</taxon>
        <taxon>Pseudomonadota</taxon>
        <taxon>Gammaproteobacteria</taxon>
        <taxon>Vibrionales</taxon>
        <taxon>Vibrionaceae</taxon>
        <taxon>Photobacterium</taxon>
    </lineage>
</organism>
<dbReference type="InterPro" id="IPR015422">
    <property type="entry name" value="PyrdxlP-dep_Trfase_small"/>
</dbReference>
<feature type="binding site" evidence="4">
    <location>
        <position position="283"/>
    </location>
    <ligand>
        <name>pyridoxal 5'-phosphate</name>
        <dbReference type="ChEBI" id="CHEBI:597326"/>
    </ligand>
</feature>
<dbReference type="InterPro" id="IPR015424">
    <property type="entry name" value="PyrdxlP-dep_Trfase"/>
</dbReference>
<reference evidence="5 6" key="1">
    <citation type="submission" date="2018-03" db="EMBL/GenBank/DDBJ databases">
        <title>Whole genome sequencing of Histamine producing bacteria.</title>
        <authorList>
            <person name="Butler K."/>
        </authorList>
    </citation>
    <scope>NUCLEOTIDE SEQUENCE [LARGE SCALE GENOMIC DNA]</scope>
    <source>
        <strain evidence="5 6">JCM 13586</strain>
    </source>
</reference>
<dbReference type="InterPro" id="IPR004636">
    <property type="entry name" value="AcOrn/SuccOrn_fam"/>
</dbReference>
<dbReference type="GO" id="GO:0003992">
    <property type="term" value="F:N2-acetyl-L-ornithine:2-oxoglutarate 5-aminotransferase activity"/>
    <property type="evidence" value="ECO:0007669"/>
    <property type="project" value="UniProtKB-UniRule"/>
</dbReference>
<name>A0A2T3IX28_9GAMM</name>
<dbReference type="GO" id="GO:0006526">
    <property type="term" value="P:L-arginine biosynthetic process"/>
    <property type="evidence" value="ECO:0007669"/>
    <property type="project" value="UniProtKB-UniRule"/>
</dbReference>
<accession>A0A2T3IX28</accession>
<keyword evidence="6" id="KW-1185">Reference proteome</keyword>
<gene>
    <name evidence="4" type="primary">argD</name>
    <name evidence="5" type="ORF">C9I99_15675</name>
</gene>
<proteinExistence type="inferred from homology"/>
<dbReference type="Gene3D" id="3.40.640.10">
    <property type="entry name" value="Type I PLP-dependent aspartate aminotransferase-like (Major domain)"/>
    <property type="match status" value="1"/>
</dbReference>
<evidence type="ECO:0000256" key="3">
    <source>
        <dbReference type="ARBA" id="ARBA00022898"/>
    </source>
</evidence>
<comment type="cofactor">
    <cofactor evidence="4">
        <name>pyridoxal 5'-phosphate</name>
        <dbReference type="ChEBI" id="CHEBI:597326"/>
    </cofactor>
    <text evidence="4">Binds 1 pyridoxal phosphate per subunit.</text>
</comment>
<keyword evidence="4" id="KW-0028">Amino-acid biosynthesis</keyword>
<protein>
    <recommendedName>
        <fullName evidence="4">Acetylornithine aminotransferase</fullName>
        <shortName evidence="4">ACOAT</shortName>
        <ecNumber evidence="4">2.6.1.11</ecNumber>
    </recommendedName>
</protein>
<dbReference type="OrthoDB" id="9801052at2"/>
<dbReference type="PIRSF" id="PIRSF000521">
    <property type="entry name" value="Transaminase_4ab_Lys_Orn"/>
    <property type="match status" value="1"/>
</dbReference>
<keyword evidence="4" id="KW-0055">Arginine biosynthesis</keyword>
<dbReference type="NCBIfam" id="NF002325">
    <property type="entry name" value="PRK01278.1"/>
    <property type="match status" value="1"/>
</dbReference>
<feature type="binding site" evidence="4">
    <location>
        <begin position="107"/>
        <end position="108"/>
    </location>
    <ligand>
        <name>pyridoxal 5'-phosphate</name>
        <dbReference type="ChEBI" id="CHEBI:597326"/>
    </ligand>
</feature>
<dbReference type="InterPro" id="IPR005814">
    <property type="entry name" value="Aminotrans_3"/>
</dbReference>
<feature type="binding site" evidence="4">
    <location>
        <position position="143"/>
    </location>
    <ligand>
        <name>N(2)-acetyl-L-ornithine</name>
        <dbReference type="ChEBI" id="CHEBI:57805"/>
    </ligand>
</feature>
<dbReference type="InterPro" id="IPR049704">
    <property type="entry name" value="Aminotrans_3_PPA_site"/>
</dbReference>
<comment type="catalytic activity">
    <reaction evidence="4">
        <text>N(2)-acetyl-L-ornithine + 2-oxoglutarate = N-acetyl-L-glutamate 5-semialdehyde + L-glutamate</text>
        <dbReference type="Rhea" id="RHEA:18049"/>
        <dbReference type="ChEBI" id="CHEBI:16810"/>
        <dbReference type="ChEBI" id="CHEBI:29123"/>
        <dbReference type="ChEBI" id="CHEBI:29985"/>
        <dbReference type="ChEBI" id="CHEBI:57805"/>
        <dbReference type="EC" id="2.6.1.11"/>
    </reaction>
</comment>
<dbReference type="CDD" id="cd00610">
    <property type="entry name" value="OAT_like"/>
    <property type="match status" value="1"/>
</dbReference>
<feature type="binding site" evidence="4">
    <location>
        <begin position="225"/>
        <end position="228"/>
    </location>
    <ligand>
        <name>pyridoxal 5'-phosphate</name>
        <dbReference type="ChEBI" id="CHEBI:597326"/>
    </ligand>
</feature>
<dbReference type="InterPro" id="IPR015421">
    <property type="entry name" value="PyrdxlP-dep_Trfase_major"/>
</dbReference>
<dbReference type="FunFam" id="3.40.640.10:FF:000004">
    <property type="entry name" value="Acetylornithine aminotransferase"/>
    <property type="match status" value="1"/>
</dbReference>
<dbReference type="PROSITE" id="PS00600">
    <property type="entry name" value="AA_TRANSFER_CLASS_3"/>
    <property type="match status" value="1"/>
</dbReference>
<dbReference type="EMBL" id="PYMH01000007">
    <property type="protein sequence ID" value="PSU33043.1"/>
    <property type="molecule type" value="Genomic_DNA"/>
</dbReference>
<evidence type="ECO:0000256" key="1">
    <source>
        <dbReference type="ARBA" id="ARBA00022576"/>
    </source>
</evidence>
<evidence type="ECO:0000313" key="5">
    <source>
        <dbReference type="EMBL" id="PSU33043.1"/>
    </source>
</evidence>
<dbReference type="Pfam" id="PF00202">
    <property type="entry name" value="Aminotran_3"/>
    <property type="match status" value="1"/>
</dbReference>
<dbReference type="InterPro" id="IPR050103">
    <property type="entry name" value="Class-III_PLP-dep_AT"/>
</dbReference>
<comment type="subcellular location">
    <subcellularLocation>
        <location evidence="4">Cytoplasm</location>
    </subcellularLocation>
</comment>
<keyword evidence="3 4" id="KW-0663">Pyridoxal phosphate</keyword>
<dbReference type="NCBIfam" id="TIGR00707">
    <property type="entry name" value="argD"/>
    <property type="match status" value="1"/>
</dbReference>
<keyword evidence="1 4" id="KW-0032">Aminotransferase</keyword>
<dbReference type="AlphaFoldDB" id="A0A2T3IX28"/>
<dbReference type="PANTHER" id="PTHR11986">
    <property type="entry name" value="AMINOTRANSFERASE CLASS III"/>
    <property type="match status" value="1"/>
</dbReference>
<evidence type="ECO:0000313" key="6">
    <source>
        <dbReference type="Proteomes" id="UP000241222"/>
    </source>
</evidence>
<comment type="subunit">
    <text evidence="4">Homodimer.</text>
</comment>
<sequence>MAKEYKVDRQVFDDVMVPCYAPMQMIPVKGKGARVWDQEGREYVDFAGGIAVSCLGHCHPVMVDALKAQAEQIWHLSNVMTNEPALRLATLLTEHSFADKVFFANSGAEANEAALKLARRYAADTFGPEKSEIISFKQGFHGRTFFTVTVGGQEAYSDGFGPKPGAVTHLAYNDLASLAEHMSARTCAVMMEPLQGEGGIVSSTPEFIQGVRELCDKHNALLIFDEVQTGNGRTGDFYAYQGMGVTPDILSTAKSLGGGFPIGAMLTTSELAVHLKVGTHGSTYGGNPLACAVAEAVVREVAKPEVLAGVKQREQWFREALEAINAKYPVFAEIRGKGLLLGAALNDEWQGRARDILVAAGEEGLMVLIAGANVVRFTPSLVIDKADIDEGMARLERAIANIYS</sequence>
<dbReference type="HAMAP" id="MF_01107">
    <property type="entry name" value="ArgD_aminotrans_3"/>
    <property type="match status" value="1"/>
</dbReference>
<comment type="caution">
    <text evidence="5">The sequence shown here is derived from an EMBL/GenBank/DDBJ whole genome shotgun (WGS) entry which is preliminary data.</text>
</comment>
<dbReference type="GO" id="GO:0042802">
    <property type="term" value="F:identical protein binding"/>
    <property type="evidence" value="ECO:0007669"/>
    <property type="project" value="TreeGrafter"/>
</dbReference>
<comment type="similarity">
    <text evidence="4">Belongs to the class-III pyridoxal-phosphate-dependent aminotransferase family. ArgD subfamily.</text>
</comment>
<comment type="pathway">
    <text evidence="4">Amino-acid biosynthesis; L-arginine biosynthesis; N(2)-acetyl-L-ornithine from L-glutamate: step 4/4.</text>
</comment>
<feature type="binding site" evidence="4">
    <location>
        <position position="140"/>
    </location>
    <ligand>
        <name>pyridoxal 5'-phosphate</name>
        <dbReference type="ChEBI" id="CHEBI:597326"/>
    </ligand>
</feature>
<feature type="modified residue" description="N6-(pyridoxal phosphate)lysine" evidence="4">
    <location>
        <position position="254"/>
    </location>
</feature>
<dbReference type="NCBIfam" id="TIGR03246">
    <property type="entry name" value="arg_catab_astC"/>
    <property type="match status" value="1"/>
</dbReference>
<dbReference type="NCBIfam" id="NF003468">
    <property type="entry name" value="PRK05093.1"/>
    <property type="match status" value="1"/>
</dbReference>
<comment type="miscellaneous">
    <text evidence="4">May also have succinyldiaminopimelate aminotransferase activity, thus carrying out the corresponding step in lysine biosynthesis.</text>
</comment>
<evidence type="ECO:0000256" key="4">
    <source>
        <dbReference type="HAMAP-Rule" id="MF_01107"/>
    </source>
</evidence>
<dbReference type="EC" id="2.6.1.11" evidence="4"/>
<dbReference type="PANTHER" id="PTHR11986:SF113">
    <property type="entry name" value="SUCCINYLORNITHINE TRANSAMINASE"/>
    <property type="match status" value="1"/>
</dbReference>
<dbReference type="GO" id="GO:0030170">
    <property type="term" value="F:pyridoxal phosphate binding"/>
    <property type="evidence" value="ECO:0007669"/>
    <property type="project" value="InterPro"/>
</dbReference>
<dbReference type="SUPFAM" id="SSF53383">
    <property type="entry name" value="PLP-dependent transferases"/>
    <property type="match status" value="1"/>
</dbReference>
<dbReference type="GO" id="GO:0005737">
    <property type="term" value="C:cytoplasm"/>
    <property type="evidence" value="ECO:0007669"/>
    <property type="project" value="UniProtKB-SubCell"/>
</dbReference>
<dbReference type="InterPro" id="IPR017652">
    <property type="entry name" value="Ac/SucOrn_transaminase_bac"/>
</dbReference>
<keyword evidence="4" id="KW-0963">Cytoplasm</keyword>
<evidence type="ECO:0000256" key="2">
    <source>
        <dbReference type="ARBA" id="ARBA00022679"/>
    </source>
</evidence>
<dbReference type="Gene3D" id="3.90.1150.10">
    <property type="entry name" value="Aspartate Aminotransferase, domain 1"/>
    <property type="match status" value="1"/>
</dbReference>